<dbReference type="EMBL" id="HG994583">
    <property type="protein sequence ID" value="CAF2929614.1"/>
    <property type="molecule type" value="Genomic_DNA"/>
</dbReference>
<accession>A0A7R8CXC1</accession>
<name>A0A7R8CXC1_LEPSM</name>
<organism evidence="1 2">
    <name type="scientific">Lepeophtheirus salmonis</name>
    <name type="common">Salmon louse</name>
    <name type="synonym">Caligus salmonis</name>
    <dbReference type="NCBI Taxonomy" id="72036"/>
    <lineage>
        <taxon>Eukaryota</taxon>
        <taxon>Metazoa</taxon>
        <taxon>Ecdysozoa</taxon>
        <taxon>Arthropoda</taxon>
        <taxon>Crustacea</taxon>
        <taxon>Multicrustacea</taxon>
        <taxon>Hexanauplia</taxon>
        <taxon>Copepoda</taxon>
        <taxon>Siphonostomatoida</taxon>
        <taxon>Caligidae</taxon>
        <taxon>Lepeophtheirus</taxon>
    </lineage>
</organism>
<dbReference type="Proteomes" id="UP000675881">
    <property type="component" value="Chromosome 4"/>
</dbReference>
<keyword evidence="2" id="KW-1185">Reference proteome</keyword>
<evidence type="ECO:0000313" key="1">
    <source>
        <dbReference type="EMBL" id="CAF2929614.1"/>
    </source>
</evidence>
<sequence>MHLPSPRAGKPLAVLMMISARHESKIIAESFVCKVKRELIASNYGFVAVTFSKEHCRMFDQKQDDKFIDKVQKMVDKNTDLNPLDFSISLSRLHVQNWISTTTKGFKRMSEKVLFKSSLLTKFH</sequence>
<reference evidence="1" key="1">
    <citation type="submission" date="2021-02" db="EMBL/GenBank/DDBJ databases">
        <authorList>
            <person name="Bekaert M."/>
        </authorList>
    </citation>
    <scope>NUCLEOTIDE SEQUENCE</scope>
    <source>
        <strain evidence="1">IoA-00</strain>
    </source>
</reference>
<evidence type="ECO:0000313" key="2">
    <source>
        <dbReference type="Proteomes" id="UP000675881"/>
    </source>
</evidence>
<protein>
    <submittedName>
        <fullName evidence="1">(salmon louse) hypothetical protein</fullName>
    </submittedName>
</protein>
<dbReference type="AlphaFoldDB" id="A0A7R8CXC1"/>
<proteinExistence type="predicted"/>
<gene>
    <name evidence="1" type="ORF">LSAA_8930</name>
</gene>